<organism evidence="3 4">
    <name type="scientific">Candidatus Scalindua japonica</name>
    <dbReference type="NCBI Taxonomy" id="1284222"/>
    <lineage>
        <taxon>Bacteria</taxon>
        <taxon>Pseudomonadati</taxon>
        <taxon>Planctomycetota</taxon>
        <taxon>Candidatus Brocadiia</taxon>
        <taxon>Candidatus Brocadiales</taxon>
        <taxon>Candidatus Scalinduaceae</taxon>
        <taxon>Candidatus Scalindua</taxon>
    </lineage>
</organism>
<comment type="caution">
    <text evidence="3">The sequence shown here is derived from an EMBL/GenBank/DDBJ whole genome shotgun (WGS) entry which is preliminary data.</text>
</comment>
<proteinExistence type="predicted"/>
<dbReference type="Pfam" id="PF07603">
    <property type="entry name" value="Lcl_C"/>
    <property type="match status" value="1"/>
</dbReference>
<keyword evidence="4" id="KW-1185">Reference proteome</keyword>
<evidence type="ECO:0000256" key="1">
    <source>
        <dbReference type="SAM" id="Phobius"/>
    </source>
</evidence>
<keyword evidence="1" id="KW-1133">Transmembrane helix</keyword>
<sequence>MVYIVGERKQQTFLPPSIDEYIKVNDPVRVYNAFIMISVVIPILIYARQTFGEADNKEIKASIVTQTEFRLISKENFFGKSVVNMLKDNSFYDRDWNSSASGFPNDYQLQSNGKVVLDRASGLMWQQSGSAGDVSFDEAERYVLKLNSDQFAGYNDWRLPTLEEAMSLMESTEKSGGLHIAAVFDNTRRWIWTSDKNNASLPWIVNFVSGNCYTYVNDYFDFTSDGYIRSVR</sequence>
<dbReference type="RefSeq" id="WP_096895843.1">
    <property type="nucleotide sequence ID" value="NZ_BAOS01000034.1"/>
</dbReference>
<feature type="transmembrane region" description="Helical" evidence="1">
    <location>
        <begin position="30"/>
        <end position="47"/>
    </location>
</feature>
<dbReference type="InterPro" id="IPR011460">
    <property type="entry name" value="Lcl_C"/>
</dbReference>
<evidence type="ECO:0000313" key="3">
    <source>
        <dbReference type="EMBL" id="GAX62452.1"/>
    </source>
</evidence>
<name>A0A286U2T9_9BACT</name>
<evidence type="ECO:0000313" key="4">
    <source>
        <dbReference type="Proteomes" id="UP000218542"/>
    </source>
</evidence>
<reference evidence="4" key="1">
    <citation type="journal article" date="2017" name="Environ. Microbiol. Rep.">
        <title>Genetic Diversity of Marine Anaerobic Ammonium-Oxidizing Bacteria as Revealed by Genomic and Proteomic Analyses of 'Candidatus Scalindua japonica'.</title>
        <authorList>
            <person name="Oshiki M."/>
            <person name="Mizuto K."/>
            <person name="Kimura Z."/>
            <person name="Kindaichi T."/>
            <person name="Satoh H."/>
            <person name="Okabe S."/>
        </authorList>
    </citation>
    <scope>NUCLEOTIDE SEQUENCE [LARGE SCALE GENOMIC DNA]</scope>
    <source>
        <strain evidence="4">husup-a2</strain>
    </source>
</reference>
<evidence type="ECO:0000259" key="2">
    <source>
        <dbReference type="Pfam" id="PF07603"/>
    </source>
</evidence>
<keyword evidence="1" id="KW-0812">Transmembrane</keyword>
<dbReference type="EMBL" id="BAOS01000034">
    <property type="protein sequence ID" value="GAX62452.1"/>
    <property type="molecule type" value="Genomic_DNA"/>
</dbReference>
<accession>A0A286U2T9</accession>
<dbReference type="OrthoDB" id="9793251at2"/>
<feature type="domain" description="Lcl C-terminal" evidence="2">
    <location>
        <begin position="115"/>
        <end position="232"/>
    </location>
</feature>
<dbReference type="Proteomes" id="UP000218542">
    <property type="component" value="Unassembled WGS sequence"/>
</dbReference>
<keyword evidence="1" id="KW-0472">Membrane</keyword>
<dbReference type="AlphaFoldDB" id="A0A286U2T9"/>
<protein>
    <recommendedName>
        <fullName evidence="2">Lcl C-terminal domain-containing protein</fullName>
    </recommendedName>
</protein>
<gene>
    <name evidence="3" type="ORF">SCALIN_C34_0003</name>
</gene>